<keyword evidence="3" id="KW-1185">Reference proteome</keyword>
<gene>
    <name evidence="2" type="ORF">COCSUDRAFT_33304</name>
</gene>
<dbReference type="Proteomes" id="UP000007264">
    <property type="component" value="Unassembled WGS sequence"/>
</dbReference>
<comment type="caution">
    <text evidence="2">The sequence shown here is derived from an EMBL/GenBank/DDBJ whole genome shotgun (WGS) entry which is preliminary data.</text>
</comment>
<dbReference type="EMBL" id="AGSI01000008">
    <property type="protein sequence ID" value="EIE23319.1"/>
    <property type="molecule type" value="Genomic_DNA"/>
</dbReference>
<sequence length="130" mass="13507">MAITRASLAAIAATACILAAFVGSSDAAMAKITCHCDVGDIEGLCLSASSLPNTRSKVMDRPNPAAQCNVLCATREEVLQRCANAAALHVGEVTCHSFSFDECALSCSDCPTGCELQRPEQSCRGLRIAA</sequence>
<dbReference type="KEGG" id="csl:COCSUDRAFT_33304"/>
<name>I0YY50_COCSC</name>
<dbReference type="OrthoDB" id="10313205at2759"/>
<dbReference type="AlphaFoldDB" id="I0YY50"/>
<dbReference type="PROSITE" id="PS51257">
    <property type="entry name" value="PROKAR_LIPOPROTEIN"/>
    <property type="match status" value="1"/>
</dbReference>
<accession>I0YY50</accession>
<evidence type="ECO:0000256" key="1">
    <source>
        <dbReference type="SAM" id="SignalP"/>
    </source>
</evidence>
<evidence type="ECO:0000313" key="2">
    <source>
        <dbReference type="EMBL" id="EIE23319.1"/>
    </source>
</evidence>
<keyword evidence="1" id="KW-0732">Signal</keyword>
<reference evidence="2 3" key="1">
    <citation type="journal article" date="2012" name="Genome Biol.">
        <title>The genome of the polar eukaryotic microalga coccomyxa subellipsoidea reveals traits of cold adaptation.</title>
        <authorList>
            <person name="Blanc G."/>
            <person name="Agarkova I."/>
            <person name="Grimwood J."/>
            <person name="Kuo A."/>
            <person name="Brueggeman A."/>
            <person name="Dunigan D."/>
            <person name="Gurnon J."/>
            <person name="Ladunga I."/>
            <person name="Lindquist E."/>
            <person name="Lucas S."/>
            <person name="Pangilinan J."/>
            <person name="Proschold T."/>
            <person name="Salamov A."/>
            <person name="Schmutz J."/>
            <person name="Weeks D."/>
            <person name="Yamada T."/>
            <person name="Claverie J.M."/>
            <person name="Grigoriev I."/>
            <person name="Van Etten J."/>
            <person name="Lomsadze A."/>
            <person name="Borodovsky M."/>
        </authorList>
    </citation>
    <scope>NUCLEOTIDE SEQUENCE [LARGE SCALE GENOMIC DNA]</scope>
    <source>
        <strain evidence="2 3">C-169</strain>
    </source>
</reference>
<feature type="signal peptide" evidence="1">
    <location>
        <begin position="1"/>
        <end position="27"/>
    </location>
</feature>
<protein>
    <recommendedName>
        <fullName evidence="4">ShKT domain-containing protein</fullName>
    </recommendedName>
</protein>
<evidence type="ECO:0008006" key="4">
    <source>
        <dbReference type="Google" id="ProtNLM"/>
    </source>
</evidence>
<organism evidence="2 3">
    <name type="scientific">Coccomyxa subellipsoidea (strain C-169)</name>
    <name type="common">Green microalga</name>
    <dbReference type="NCBI Taxonomy" id="574566"/>
    <lineage>
        <taxon>Eukaryota</taxon>
        <taxon>Viridiplantae</taxon>
        <taxon>Chlorophyta</taxon>
        <taxon>core chlorophytes</taxon>
        <taxon>Trebouxiophyceae</taxon>
        <taxon>Trebouxiophyceae incertae sedis</taxon>
        <taxon>Coccomyxaceae</taxon>
        <taxon>Coccomyxa</taxon>
        <taxon>Coccomyxa subellipsoidea</taxon>
    </lineage>
</organism>
<feature type="chain" id="PRO_5003636527" description="ShKT domain-containing protein" evidence="1">
    <location>
        <begin position="28"/>
        <end position="130"/>
    </location>
</feature>
<dbReference type="RefSeq" id="XP_005647863.1">
    <property type="nucleotide sequence ID" value="XM_005647806.1"/>
</dbReference>
<dbReference type="GeneID" id="17041307"/>
<evidence type="ECO:0000313" key="3">
    <source>
        <dbReference type="Proteomes" id="UP000007264"/>
    </source>
</evidence>
<proteinExistence type="predicted"/>